<accession>A0A0W0TVM6</accession>
<gene>
    <name evidence="2" type="ORF">Lgee_1165</name>
</gene>
<proteinExistence type="predicted"/>
<organism evidence="2 3">
    <name type="scientific">Legionella geestiana</name>
    <dbReference type="NCBI Taxonomy" id="45065"/>
    <lineage>
        <taxon>Bacteria</taxon>
        <taxon>Pseudomonadati</taxon>
        <taxon>Pseudomonadota</taxon>
        <taxon>Gammaproteobacteria</taxon>
        <taxon>Legionellales</taxon>
        <taxon>Legionellaceae</taxon>
        <taxon>Legionella</taxon>
    </lineage>
</organism>
<dbReference type="OrthoDB" id="5654420at2"/>
<feature type="compositionally biased region" description="Low complexity" evidence="1">
    <location>
        <begin position="727"/>
        <end position="738"/>
    </location>
</feature>
<evidence type="ECO:0000313" key="2">
    <source>
        <dbReference type="EMBL" id="KTC99673.1"/>
    </source>
</evidence>
<dbReference type="RefSeq" id="WP_028387396.1">
    <property type="nucleotide sequence ID" value="NZ_CAAAHN010000007.1"/>
</dbReference>
<sequence>MFFYWKGILVSEEILAECAGTIEKIQNRQFTGLHFEQLNGHNLFSVRAADFGNKRRHRLLFTIIEWGGSHYLQFAEMSYNHYKDSRFMRNPNALKRFRIDARKQLASGAAASSSREDATRLRWEAVNSEETLERIKKATRHAPSAPLPMQWYADRPLVLDKAQQDTAAKLTLPLLFTGLPGSGKTSTILLSLPELRHQYPRIVCITRSMMLRNDMQSAWNALPQAVEPGASVEFLTYREWAESCGLDLTGKQEVGEEAFIEWYLKHAQAVAKRLGYDPLPKLLEPLKSRDKKRMELHQREEARAVYQEGRIASGCADKEAYKNLGKRLSTLAPKSLERAFVWDIILSHWVPNLAAGGKIDLSFVRIDPPVCGGLVWLDEAQDVSGAQLENIAKFAGRGLPLVLCAGDFQRLSDPLPFTKPIRAIGQTNGEGGDIKVTQIALPGSYRVPLVLEAFMQRIITLAINDLGGLQDKKQVHEFKCSQGKHARPGRAHWLTWEAMDDVLRESLGAFAANNPECVVITHEEYRDEAQARFGEGALVRTIEEIKGMQFETCILYRYLDTLRFAKISESLHGHAASSSGVVAHRPKHGLGNWQNATAFNRLFTACSRVSERLVMVDIEKPLYPAEALKLSLKQTLPENSVPDFSAERRAFGIEDWQACVEQYIRHENLTQARALFLKRCNGTDEAFDALAARLQARVMPLLPEVQAPPIMLPEVVQAPVAARSTDPARAASSLSAPSFFQEAPSGRGRRTRAKAATHENAEATAARKYLQVIFNPLNAQEMLSFTKDPESIEALRTYLTTPHNVLPYITARQLCMQFTKDPNKPCATSLFHWFFKLGDKRHHDFLVDILRCNPGLRSELRQLFITMGKSFEPPYDAGFADFHHAVHNHGMALDESEVLTLLMQDSGLKSRDEFMWAAVRHMPKECHAFCREMLNYPVTEWAILLRNKGERASYWLSESLIRFTERYIDARNKTGCHTLKSYKEFIIEAFRTASFFVEGRAIRDLKEKLPRLLQRQRLNNQDAAVSFLNNLLTEKSATALNEGYLFLSAIRDHIASLPRRSQSLENKIQSAEAFWSLTEKKTEDGRTFLWALMSEPANAHAVTSALRNVPEIMATMTLPRLLKHQAPVGTYGSSSLFAWLCMAGTEDAHHILYDLLCGKNPALTAVICGLLKTRVLVNNFEKNTFDIAWLTRLNRTRSGSKLLVELARRLECSPDFLFLKLHGYVSAEFVSDFRYALNVYDADWERHFTMVNIDSGGKILLAQTLERVKECLSEVSIVAKRRWENHGSLNFEEFIEHVKNDVASIGVDHPQSEGVIVKKVLSKLNGLQPLSLMNIYLVFRSAMLDTDMSPFTFVQGYMRDFCRRFSEDMRRLQLLALFSSATFWENFGQIEWGDLVQGFIRVEAALLFNTISESEIGPSEDIRKASLLKLCQYLPDDFVRLVRNAIELHPENWEQYFERKKTTLQGDVAFIAMLDRTRQGMQQVGSFAAQSWQKSRFILGRSLTGYLMVGFEAVKKASVNSELSRVIKVEEKLKELNPFNLLDVDRIFRSAIRDPDLSPYSYLSGFMRDFCNLLNQDIKRFERLSRLGSKDFWSEYNRIEWGEIAKDFIKDEAVCLYKLITESETILSAGMQEGLLDEARFIENPKAVMLPFLQKVLDRMPKGSIIDRAYLSKFIQALNYQRDGKPVIELFTDLDRIIPEETLPLAGGFAAIMRAVKMFAEKAMRVESAEDILSFSPAASSRP</sequence>
<dbReference type="SUPFAM" id="SSF52540">
    <property type="entry name" value="P-loop containing nucleoside triphosphate hydrolases"/>
    <property type="match status" value="1"/>
</dbReference>
<keyword evidence="3" id="KW-1185">Reference proteome</keyword>
<dbReference type="Proteomes" id="UP000054785">
    <property type="component" value="Unassembled WGS sequence"/>
</dbReference>
<dbReference type="Gene3D" id="3.40.50.300">
    <property type="entry name" value="P-loop containing nucleotide triphosphate hydrolases"/>
    <property type="match status" value="1"/>
</dbReference>
<comment type="caution">
    <text evidence="2">The sequence shown here is derived from an EMBL/GenBank/DDBJ whole genome shotgun (WGS) entry which is preliminary data.</text>
</comment>
<evidence type="ECO:0000256" key="1">
    <source>
        <dbReference type="SAM" id="MobiDB-lite"/>
    </source>
</evidence>
<feature type="region of interest" description="Disordered" evidence="1">
    <location>
        <begin position="727"/>
        <end position="749"/>
    </location>
</feature>
<dbReference type="EMBL" id="LNYC01000044">
    <property type="protein sequence ID" value="KTC99673.1"/>
    <property type="molecule type" value="Genomic_DNA"/>
</dbReference>
<name>A0A0W0TVM6_9GAMM</name>
<dbReference type="PATRIC" id="fig|45065.4.peg.1251"/>
<protein>
    <submittedName>
        <fullName evidence="2">Uncharacterized protein</fullName>
    </submittedName>
</protein>
<dbReference type="STRING" id="45065.Lgee_1165"/>
<reference evidence="2 3" key="1">
    <citation type="submission" date="2015-11" db="EMBL/GenBank/DDBJ databases">
        <title>Genomic analysis of 38 Legionella species identifies large and diverse effector repertoires.</title>
        <authorList>
            <person name="Burstein D."/>
            <person name="Amaro F."/>
            <person name="Zusman T."/>
            <person name="Lifshitz Z."/>
            <person name="Cohen O."/>
            <person name="Gilbert J.A."/>
            <person name="Pupko T."/>
            <person name="Shuman H.A."/>
            <person name="Segal G."/>
        </authorList>
    </citation>
    <scope>NUCLEOTIDE SEQUENCE [LARGE SCALE GENOMIC DNA]</scope>
    <source>
        <strain evidence="2 3">ATCC 49504</strain>
    </source>
</reference>
<dbReference type="InterPro" id="IPR027417">
    <property type="entry name" value="P-loop_NTPase"/>
</dbReference>
<evidence type="ECO:0000313" key="3">
    <source>
        <dbReference type="Proteomes" id="UP000054785"/>
    </source>
</evidence>